<dbReference type="Pfam" id="PF22617">
    <property type="entry name" value="HCS_D2"/>
    <property type="match status" value="1"/>
</dbReference>
<dbReference type="InterPro" id="IPR005675">
    <property type="entry name" value="Citramal_synthase"/>
</dbReference>
<dbReference type="InterPro" id="IPR002034">
    <property type="entry name" value="AIPM/Hcit_synth_CS"/>
</dbReference>
<evidence type="ECO:0000256" key="4">
    <source>
        <dbReference type="ARBA" id="ARBA00022624"/>
    </source>
</evidence>
<dbReference type="Proteomes" id="UP000235589">
    <property type="component" value="Chromosome"/>
</dbReference>
<evidence type="ECO:0000313" key="11">
    <source>
        <dbReference type="EMBL" id="AUO19973.1"/>
    </source>
</evidence>
<evidence type="ECO:0000256" key="3">
    <source>
        <dbReference type="ARBA" id="ARBA00022605"/>
    </source>
</evidence>
<organism evidence="11 12">
    <name type="scientific">Monoglobus pectinilyticus</name>
    <dbReference type="NCBI Taxonomy" id="1981510"/>
    <lineage>
        <taxon>Bacteria</taxon>
        <taxon>Bacillati</taxon>
        <taxon>Bacillota</taxon>
        <taxon>Clostridia</taxon>
        <taxon>Monoglobales</taxon>
        <taxon>Monoglobaceae</taxon>
        <taxon>Monoglobus</taxon>
    </lineage>
</organism>
<feature type="domain" description="Pyruvate carboxyltransferase" evidence="10">
    <location>
        <begin position="12"/>
        <end position="275"/>
    </location>
</feature>
<comment type="catalytic activity">
    <reaction evidence="7">
        <text>pyruvate + acetyl-CoA + H2O = (3R)-citramalate + CoA + H(+)</text>
        <dbReference type="Rhea" id="RHEA:19045"/>
        <dbReference type="ChEBI" id="CHEBI:15361"/>
        <dbReference type="ChEBI" id="CHEBI:15377"/>
        <dbReference type="ChEBI" id="CHEBI:15378"/>
        <dbReference type="ChEBI" id="CHEBI:30934"/>
        <dbReference type="ChEBI" id="CHEBI:57287"/>
        <dbReference type="ChEBI" id="CHEBI:57288"/>
        <dbReference type="EC" id="2.3.3.21"/>
    </reaction>
</comment>
<evidence type="ECO:0000256" key="5">
    <source>
        <dbReference type="ARBA" id="ARBA00022679"/>
    </source>
</evidence>
<comment type="pathway">
    <text evidence="1">Amino-acid biosynthesis; L-isoleucine biosynthesis; 2-oxobutanoate from pyruvate: step 1/3.</text>
</comment>
<keyword evidence="3" id="KW-0028">Amino-acid biosynthesis</keyword>
<evidence type="ECO:0000313" key="12">
    <source>
        <dbReference type="Proteomes" id="UP000235589"/>
    </source>
</evidence>
<dbReference type="PROSITE" id="PS00815">
    <property type="entry name" value="AIPM_HOMOCIT_SYNTH_1"/>
    <property type="match status" value="1"/>
</dbReference>
<dbReference type="UniPathway" id="UPA00047">
    <property type="reaction ID" value="UER00066"/>
</dbReference>
<dbReference type="Pfam" id="PF08502">
    <property type="entry name" value="LeuA_dimer"/>
    <property type="match status" value="1"/>
</dbReference>
<keyword evidence="11" id="KW-0012">Acyltransferase</keyword>
<dbReference type="EMBL" id="CP020991">
    <property type="protein sequence ID" value="AUO19973.1"/>
    <property type="molecule type" value="Genomic_DNA"/>
</dbReference>
<evidence type="ECO:0000256" key="6">
    <source>
        <dbReference type="ARBA" id="ARBA00023304"/>
    </source>
</evidence>
<evidence type="ECO:0000259" key="10">
    <source>
        <dbReference type="PROSITE" id="PS50991"/>
    </source>
</evidence>
<sequence>MDLTDRHIGKNIEVFDSTLRDGAQGEGITFSVEDKLNIVKALDYVGADYIEAGNPGSNPKDLEFFKEIDLGSLRHAKLVAFGSTRRKDIKAEDDENCLSLLSAETEAVAVFGKTWDMHVTDIIKTSLDENLNMISDTVAFFKSRGKEVIFDAEHYFDGYKRNPEYAVKALMAAAEAGADRLVLCETNGGCLPFEVAEITAETCDIFKDSIIGIHCHNDSGCAVANTVAAVQAGAEHVQGTYLGYGERCGNANLSTIIPNLQIKLGYNCVPEKNLERFTRTARWISEVANQPLYRGMPYVGGSAFSHKAGMHIDAVTKESSSFEHVAPGSVGNERRFLMSEVAGRGTVLKKIQKIAPVLTKDSAETSEICKRVKQLEYEGYSFEAAEASFELLVKEVLGEKKKYFDLNYFKTTVDQPNGNNFSSSAIIKITVGDRTEITAAEGDGPVHALDGALRRVLEGFYPELSGVHLTDYKVRVLEPQKATGAKVRVLLESSDESGSWTTVGVSTDVIDASWIALVESVEYKLMKEEEKINQETGG</sequence>
<dbReference type="InterPro" id="IPR036230">
    <property type="entry name" value="LeuA_allosteric_dom_sf"/>
</dbReference>
<accession>A0A2K9P3Y5</accession>
<dbReference type="KEGG" id="mpec:B9O19_01824"/>
<dbReference type="GO" id="GO:0043714">
    <property type="term" value="F:(R)-citramalate synthase activity"/>
    <property type="evidence" value="ECO:0007669"/>
    <property type="project" value="UniProtKB-UniRule"/>
</dbReference>
<keyword evidence="6" id="KW-0100">Branched-chain amino acid biosynthesis</keyword>
<dbReference type="InterPro" id="IPR013709">
    <property type="entry name" value="2-isopropylmalate_synth_dimer"/>
</dbReference>
<evidence type="ECO:0000256" key="8">
    <source>
        <dbReference type="NCBIfam" id="TIGR00977"/>
    </source>
</evidence>
<dbReference type="PROSITE" id="PS50991">
    <property type="entry name" value="PYR_CT"/>
    <property type="match status" value="1"/>
</dbReference>
<dbReference type="AlphaFoldDB" id="A0A2K9P3Y5"/>
<dbReference type="GO" id="GO:0003852">
    <property type="term" value="F:2-isopropylmalate synthase activity"/>
    <property type="evidence" value="ECO:0007669"/>
    <property type="project" value="InterPro"/>
</dbReference>
<evidence type="ECO:0000256" key="2">
    <source>
        <dbReference type="ARBA" id="ARBA00006154"/>
    </source>
</evidence>
<dbReference type="EC" id="2.3.3.21" evidence="8"/>
<dbReference type="NCBIfam" id="TIGR00977">
    <property type="entry name" value="citramal_synth"/>
    <property type="match status" value="1"/>
</dbReference>
<dbReference type="Gene3D" id="3.20.20.70">
    <property type="entry name" value="Aldolase class I"/>
    <property type="match status" value="1"/>
</dbReference>
<reference evidence="11 12" key="1">
    <citation type="submission" date="2017-04" db="EMBL/GenBank/DDBJ databases">
        <title>Monoglobus pectinilyticus 14 draft genome.</title>
        <authorList>
            <person name="Kim C."/>
            <person name="Rosendale D.I."/>
            <person name="Kelly W.J."/>
            <person name="Tannock G.W."/>
            <person name="Patchett M.L."/>
            <person name="Jordens J.Z."/>
        </authorList>
    </citation>
    <scope>NUCLEOTIDE SEQUENCE [LARGE SCALE GENOMIC DNA]</scope>
    <source>
        <strain evidence="11 12">14</strain>
    </source>
</reference>
<dbReference type="SUPFAM" id="SSF51569">
    <property type="entry name" value="Aldolase"/>
    <property type="match status" value="1"/>
</dbReference>
<keyword evidence="5 9" id="KW-0808">Transferase</keyword>
<dbReference type="GO" id="GO:0009097">
    <property type="term" value="P:isoleucine biosynthetic process"/>
    <property type="evidence" value="ECO:0007669"/>
    <property type="project" value="UniProtKB-UniRule"/>
</dbReference>
<dbReference type="Gene3D" id="3.30.160.270">
    <property type="match status" value="1"/>
</dbReference>
<evidence type="ECO:0000256" key="7">
    <source>
        <dbReference type="ARBA" id="ARBA00048263"/>
    </source>
</evidence>
<comment type="similarity">
    <text evidence="2 9">Belongs to the alpha-IPM synthase/homocitrate synthase family.</text>
</comment>
<dbReference type="InterPro" id="IPR000891">
    <property type="entry name" value="PYR_CT"/>
</dbReference>
<dbReference type="PROSITE" id="PS00816">
    <property type="entry name" value="AIPM_HOMOCIT_SYNTH_2"/>
    <property type="match status" value="1"/>
</dbReference>
<dbReference type="GO" id="GO:0009098">
    <property type="term" value="P:L-leucine biosynthetic process"/>
    <property type="evidence" value="ECO:0007669"/>
    <property type="project" value="InterPro"/>
</dbReference>
<evidence type="ECO:0000256" key="9">
    <source>
        <dbReference type="RuleBase" id="RU003523"/>
    </source>
</evidence>
<keyword evidence="4" id="KW-0412">Isoleucine biosynthesis</keyword>
<dbReference type="PANTHER" id="PTHR43538">
    <property type="entry name" value="ALPHA-IPM SYNTHASE/HOMOCITRATE SYNTHASE"/>
    <property type="match status" value="1"/>
</dbReference>
<dbReference type="GeneID" id="98063204"/>
<protein>
    <recommendedName>
        <fullName evidence="8">Citramalate synthase</fullName>
        <ecNumber evidence="8">2.3.3.21</ecNumber>
    </recommendedName>
</protein>
<dbReference type="PANTHER" id="PTHR43538:SF1">
    <property type="entry name" value="(R)-CITRAMALATE SYNTHASE"/>
    <property type="match status" value="1"/>
</dbReference>
<evidence type="ECO:0000256" key="1">
    <source>
        <dbReference type="ARBA" id="ARBA00004743"/>
    </source>
</evidence>
<dbReference type="Pfam" id="PF00682">
    <property type="entry name" value="HMGL-like"/>
    <property type="match status" value="1"/>
</dbReference>
<proteinExistence type="inferred from homology"/>
<keyword evidence="12" id="KW-1185">Reference proteome</keyword>
<dbReference type="Gene3D" id="1.10.238.260">
    <property type="match status" value="1"/>
</dbReference>
<dbReference type="SUPFAM" id="SSF110921">
    <property type="entry name" value="2-isopropylmalate synthase LeuA, allosteric (dimerisation) domain"/>
    <property type="match status" value="1"/>
</dbReference>
<dbReference type="CDD" id="cd07941">
    <property type="entry name" value="DRE_TIM_LeuA3"/>
    <property type="match status" value="1"/>
</dbReference>
<dbReference type="RefSeq" id="WP_245862912.1">
    <property type="nucleotide sequence ID" value="NZ_CP020991.1"/>
</dbReference>
<dbReference type="InterPro" id="IPR054691">
    <property type="entry name" value="LeuA/HCS_post-cat"/>
</dbReference>
<dbReference type="InterPro" id="IPR013785">
    <property type="entry name" value="Aldolase_TIM"/>
</dbReference>
<name>A0A2K9P3Y5_9FIRM</name>
<gene>
    <name evidence="11" type="ORF">B9O19_01824</name>
</gene>
<dbReference type="SMART" id="SM00917">
    <property type="entry name" value="LeuA_dimer"/>
    <property type="match status" value="1"/>
</dbReference>